<dbReference type="Gene3D" id="3.40.470.10">
    <property type="entry name" value="Uracil-DNA glycosylase-like domain"/>
    <property type="match status" value="1"/>
</dbReference>
<organism evidence="2 3">
    <name type="scientific">Flavobacterium album</name>
    <dbReference type="NCBI Taxonomy" id="2175091"/>
    <lineage>
        <taxon>Bacteria</taxon>
        <taxon>Pseudomonadati</taxon>
        <taxon>Bacteroidota</taxon>
        <taxon>Flavobacteriia</taxon>
        <taxon>Flavobacteriales</taxon>
        <taxon>Flavobacteriaceae</taxon>
        <taxon>Flavobacterium</taxon>
    </lineage>
</organism>
<dbReference type="AlphaFoldDB" id="A0A2S1QWL9"/>
<proteinExistence type="predicted"/>
<dbReference type="CDD" id="cd10035">
    <property type="entry name" value="UDG_like"/>
    <property type="match status" value="1"/>
</dbReference>
<protein>
    <submittedName>
        <fullName evidence="2">Uracil-DNA glycosylase</fullName>
    </submittedName>
</protein>
<dbReference type="Proteomes" id="UP000244929">
    <property type="component" value="Chromosome"/>
</dbReference>
<evidence type="ECO:0000313" key="3">
    <source>
        <dbReference type="Proteomes" id="UP000244929"/>
    </source>
</evidence>
<reference evidence="2 3" key="1">
    <citation type="submission" date="2018-04" db="EMBL/GenBank/DDBJ databases">
        <title>Genome sequencing of Flavobacterium sp. HYN0059.</title>
        <authorList>
            <person name="Yi H."/>
            <person name="Baek C."/>
        </authorList>
    </citation>
    <scope>NUCLEOTIDE SEQUENCE [LARGE SCALE GENOMIC DNA]</scope>
    <source>
        <strain evidence="2 3">HYN0059</strain>
    </source>
</reference>
<dbReference type="SUPFAM" id="SSF52141">
    <property type="entry name" value="Uracil-DNA glycosylase-like"/>
    <property type="match status" value="1"/>
</dbReference>
<evidence type="ECO:0000259" key="1">
    <source>
        <dbReference type="Pfam" id="PF03167"/>
    </source>
</evidence>
<feature type="domain" description="Uracil-DNA glycosylase-like" evidence="1">
    <location>
        <begin position="59"/>
        <end position="188"/>
    </location>
</feature>
<gene>
    <name evidence="2" type="ORF">HYN59_06505</name>
</gene>
<sequence length="215" mass="24926">MKRYKRKYQENYMEQVDDFIHKLSLVSKSGDCTNLYFGNDIKSEIRRNNLRMYLSKMKNENPYHLLLGEAPGYKGCRLSGIAFTSEGILSKNDFFAGEEVQFINDAKRENEISATIVWNEISKLNKMPLIWNIYPFHPHLNDNVNTNRTPTQSELNEGKEILKSLLYIFSIKKIIALGKKPHQQLHDIGIPFCYVRHPANGGKDKFVQGINKEII</sequence>
<accession>A0A2S1QWL9</accession>
<dbReference type="InterPro" id="IPR005122">
    <property type="entry name" value="Uracil-DNA_glycosylase-like"/>
</dbReference>
<evidence type="ECO:0000313" key="2">
    <source>
        <dbReference type="EMBL" id="AWH84795.1"/>
    </source>
</evidence>
<keyword evidence="3" id="KW-1185">Reference proteome</keyword>
<dbReference type="EMBL" id="CP029186">
    <property type="protein sequence ID" value="AWH84795.1"/>
    <property type="molecule type" value="Genomic_DNA"/>
</dbReference>
<dbReference type="InterPro" id="IPR036895">
    <property type="entry name" value="Uracil-DNA_glycosylase-like_sf"/>
</dbReference>
<dbReference type="Pfam" id="PF03167">
    <property type="entry name" value="UDG"/>
    <property type="match status" value="1"/>
</dbReference>
<name>A0A2S1QWL9_9FLAO</name>
<dbReference type="KEGG" id="falb:HYN59_06505"/>